<dbReference type="Proteomes" id="UP000034783">
    <property type="component" value="Unassembled WGS sequence"/>
</dbReference>
<sequence length="62" mass="7132">MKNSNFKDKVKQIISKKAGVEPCDVDEELFFGDDLNLGDIELTEILEELEELFKVELLEDQS</sequence>
<comment type="caution">
    <text evidence="1">The sequence shown here is derived from an EMBL/GenBank/DDBJ whole genome shotgun (WGS) entry which is preliminary data.</text>
</comment>
<organism evidence="1 2">
    <name type="scientific">candidate division WWE3 bacterium GW2011_GWB1_44_4</name>
    <dbReference type="NCBI Taxonomy" id="1619116"/>
    <lineage>
        <taxon>Bacteria</taxon>
        <taxon>Katanobacteria</taxon>
    </lineage>
</organism>
<evidence type="ECO:0000313" key="1">
    <source>
        <dbReference type="EMBL" id="KKT69620.1"/>
    </source>
</evidence>
<name>A0A0G1JEA7_UNCKA</name>
<dbReference type="AlphaFoldDB" id="A0A0G1JEA7"/>
<dbReference type="Gene3D" id="1.10.1200.10">
    <property type="entry name" value="ACP-like"/>
    <property type="match status" value="1"/>
</dbReference>
<dbReference type="EMBL" id="LCJD01000017">
    <property type="protein sequence ID" value="KKT69620.1"/>
    <property type="molecule type" value="Genomic_DNA"/>
</dbReference>
<protein>
    <submittedName>
        <fullName evidence="1">Acyl carrier protein</fullName>
    </submittedName>
</protein>
<reference evidence="1 2" key="1">
    <citation type="journal article" date="2015" name="Nature">
        <title>rRNA introns, odd ribosomes, and small enigmatic genomes across a large radiation of phyla.</title>
        <authorList>
            <person name="Brown C.T."/>
            <person name="Hug L.A."/>
            <person name="Thomas B.C."/>
            <person name="Sharon I."/>
            <person name="Castelle C.J."/>
            <person name="Singh A."/>
            <person name="Wilkins M.J."/>
            <person name="Williams K.H."/>
            <person name="Banfield J.F."/>
        </authorList>
    </citation>
    <scope>NUCLEOTIDE SEQUENCE [LARGE SCALE GENOMIC DNA]</scope>
</reference>
<accession>A0A0G1JEA7</accession>
<proteinExistence type="predicted"/>
<dbReference type="InterPro" id="IPR036736">
    <property type="entry name" value="ACP-like_sf"/>
</dbReference>
<feature type="non-terminal residue" evidence="1">
    <location>
        <position position="62"/>
    </location>
</feature>
<evidence type="ECO:0000313" key="2">
    <source>
        <dbReference type="Proteomes" id="UP000034783"/>
    </source>
</evidence>
<dbReference type="SUPFAM" id="SSF47336">
    <property type="entry name" value="ACP-like"/>
    <property type="match status" value="1"/>
</dbReference>
<gene>
    <name evidence="1" type="ORF">UW65_C0017G0001</name>
</gene>